<comment type="caution">
    <text evidence="1">The sequence shown here is derived from an EMBL/GenBank/DDBJ whole genome shotgun (WGS) entry which is preliminary data.</text>
</comment>
<name>A0A3E1NCP6_9BACT</name>
<dbReference type="OrthoDB" id="1321649at2"/>
<accession>A0A3E1NCP6</accession>
<dbReference type="EMBL" id="QTJU01000015">
    <property type="protein sequence ID" value="RFM25756.1"/>
    <property type="molecule type" value="Genomic_DNA"/>
</dbReference>
<proteinExistence type="predicted"/>
<dbReference type="Proteomes" id="UP000261284">
    <property type="component" value="Unassembled WGS sequence"/>
</dbReference>
<organism evidence="1 2">
    <name type="scientific">Deminuibacter soli</name>
    <dbReference type="NCBI Taxonomy" id="2291815"/>
    <lineage>
        <taxon>Bacteria</taxon>
        <taxon>Pseudomonadati</taxon>
        <taxon>Bacteroidota</taxon>
        <taxon>Chitinophagia</taxon>
        <taxon>Chitinophagales</taxon>
        <taxon>Chitinophagaceae</taxon>
        <taxon>Deminuibacter</taxon>
    </lineage>
</organism>
<reference evidence="1 2" key="1">
    <citation type="submission" date="2018-08" db="EMBL/GenBank/DDBJ databases">
        <title>Chitinophagaceae sp. K23C18032701, a novel bacterium isolated from forest soil.</title>
        <authorList>
            <person name="Wang C."/>
        </authorList>
    </citation>
    <scope>NUCLEOTIDE SEQUENCE [LARGE SCALE GENOMIC DNA]</scope>
    <source>
        <strain evidence="1 2">K23C18032701</strain>
    </source>
</reference>
<dbReference type="AlphaFoldDB" id="A0A3E1NCP6"/>
<evidence type="ECO:0000313" key="1">
    <source>
        <dbReference type="EMBL" id="RFM25756.1"/>
    </source>
</evidence>
<keyword evidence="2" id="KW-1185">Reference proteome</keyword>
<gene>
    <name evidence="1" type="ORF">DXN05_23270</name>
</gene>
<sequence>MWKAVFFTGIEKEGILLYDAGNTPLAERKPLSATAAKAIAQEYFDKWYYSAKGFLKGAGISHVHYRAISKIVRQQCQVFGLPYHYYPTMRSAISSHVRIMRMLGKKHHKA</sequence>
<dbReference type="RefSeq" id="WP_116849716.1">
    <property type="nucleotide sequence ID" value="NZ_QTJU01000015.1"/>
</dbReference>
<evidence type="ECO:0000313" key="2">
    <source>
        <dbReference type="Proteomes" id="UP000261284"/>
    </source>
</evidence>
<protein>
    <submittedName>
        <fullName evidence="1">Uncharacterized protein</fullName>
    </submittedName>
</protein>